<protein>
    <submittedName>
        <fullName evidence="1">Uncharacterized protein</fullName>
    </submittedName>
</protein>
<accession>A0A0A9DQL1</accession>
<sequence>MWIPSFLSKKMLLFLSKEKGTVGKTWLYIVEVCVTVIVEVCGTCGMEPILPFIMAYNVVSLLIRIVNRYVKNAMPES</sequence>
<dbReference type="EMBL" id="GBRH01207829">
    <property type="protein sequence ID" value="JAD90066.1"/>
    <property type="molecule type" value="Transcribed_RNA"/>
</dbReference>
<reference evidence="1" key="2">
    <citation type="journal article" date="2015" name="Data Brief">
        <title>Shoot transcriptome of the giant reed, Arundo donax.</title>
        <authorList>
            <person name="Barrero R.A."/>
            <person name="Guerrero F.D."/>
            <person name="Moolhuijzen P."/>
            <person name="Goolsby J.A."/>
            <person name="Tidwell J."/>
            <person name="Bellgard S.E."/>
            <person name="Bellgard M.I."/>
        </authorList>
    </citation>
    <scope>NUCLEOTIDE SEQUENCE</scope>
    <source>
        <tissue evidence="1">Shoot tissue taken approximately 20 cm above the soil surface</tissue>
    </source>
</reference>
<organism evidence="1">
    <name type="scientific">Arundo donax</name>
    <name type="common">Giant reed</name>
    <name type="synonym">Donax arundinaceus</name>
    <dbReference type="NCBI Taxonomy" id="35708"/>
    <lineage>
        <taxon>Eukaryota</taxon>
        <taxon>Viridiplantae</taxon>
        <taxon>Streptophyta</taxon>
        <taxon>Embryophyta</taxon>
        <taxon>Tracheophyta</taxon>
        <taxon>Spermatophyta</taxon>
        <taxon>Magnoliopsida</taxon>
        <taxon>Liliopsida</taxon>
        <taxon>Poales</taxon>
        <taxon>Poaceae</taxon>
        <taxon>PACMAD clade</taxon>
        <taxon>Arundinoideae</taxon>
        <taxon>Arundineae</taxon>
        <taxon>Arundo</taxon>
    </lineage>
</organism>
<name>A0A0A9DQL1_ARUDO</name>
<evidence type="ECO:0000313" key="1">
    <source>
        <dbReference type="EMBL" id="JAD90066.1"/>
    </source>
</evidence>
<reference evidence="1" key="1">
    <citation type="submission" date="2014-09" db="EMBL/GenBank/DDBJ databases">
        <authorList>
            <person name="Magalhaes I.L.F."/>
            <person name="Oliveira U."/>
            <person name="Santos F.R."/>
            <person name="Vidigal T.H.D.A."/>
            <person name="Brescovit A.D."/>
            <person name="Santos A.J."/>
        </authorList>
    </citation>
    <scope>NUCLEOTIDE SEQUENCE</scope>
    <source>
        <tissue evidence="1">Shoot tissue taken approximately 20 cm above the soil surface</tissue>
    </source>
</reference>
<proteinExistence type="predicted"/>
<dbReference type="AlphaFoldDB" id="A0A0A9DQL1"/>